<name>A0A139HGU7_9PEZI</name>
<dbReference type="OrthoDB" id="3644790at2759"/>
<sequence>MADTDVAAILRGMMQSGNWNTDFKVAALGHTFDVHKSVVCEASPFFKAACEKDWREAKSGIIELPEDAAVVQELLNHCYGIREWGLHKCSHQCKFAPIDGECIVQDLRTLIAAEKYQMDDLRDDVQEALLMFFGDQYRMFYVTIGIWIYQEERRYALPSIVVSTVVQGIAIRMQSILHDDYDYEVLSACPDLLRDVFREVAIHSSTVRKDMVWMEPDYLIGY</sequence>
<dbReference type="PANTHER" id="PTHR47843:SF5">
    <property type="entry name" value="BTB_POZ DOMAIN PROTEIN"/>
    <property type="match status" value="1"/>
</dbReference>
<gene>
    <name evidence="2" type="ORF">AC578_2798</name>
</gene>
<dbReference type="PROSITE" id="PS50097">
    <property type="entry name" value="BTB"/>
    <property type="match status" value="1"/>
</dbReference>
<dbReference type="AlphaFoldDB" id="A0A139HGU7"/>
<dbReference type="STRING" id="321146.A0A139HGU7"/>
<dbReference type="Gene3D" id="3.30.710.10">
    <property type="entry name" value="Potassium Channel Kv1.1, Chain A"/>
    <property type="match status" value="1"/>
</dbReference>
<accession>A0A139HGU7</accession>
<evidence type="ECO:0000313" key="3">
    <source>
        <dbReference type="Proteomes" id="UP000070133"/>
    </source>
</evidence>
<feature type="domain" description="BTB" evidence="1">
    <location>
        <begin position="21"/>
        <end position="79"/>
    </location>
</feature>
<evidence type="ECO:0000259" key="1">
    <source>
        <dbReference type="PROSITE" id="PS50097"/>
    </source>
</evidence>
<dbReference type="InterPro" id="IPR000210">
    <property type="entry name" value="BTB/POZ_dom"/>
</dbReference>
<evidence type="ECO:0000313" key="2">
    <source>
        <dbReference type="EMBL" id="KXT01704.1"/>
    </source>
</evidence>
<dbReference type="SMART" id="SM00225">
    <property type="entry name" value="BTB"/>
    <property type="match status" value="1"/>
</dbReference>
<comment type="caution">
    <text evidence="2">The sequence shown here is derived from an EMBL/GenBank/DDBJ whole genome shotgun (WGS) entry which is preliminary data.</text>
</comment>
<dbReference type="PANTHER" id="PTHR47843">
    <property type="entry name" value="BTB DOMAIN-CONTAINING PROTEIN-RELATED"/>
    <property type="match status" value="1"/>
</dbReference>
<organism evidence="2 3">
    <name type="scientific">Pseudocercospora eumusae</name>
    <dbReference type="NCBI Taxonomy" id="321146"/>
    <lineage>
        <taxon>Eukaryota</taxon>
        <taxon>Fungi</taxon>
        <taxon>Dikarya</taxon>
        <taxon>Ascomycota</taxon>
        <taxon>Pezizomycotina</taxon>
        <taxon>Dothideomycetes</taxon>
        <taxon>Dothideomycetidae</taxon>
        <taxon>Mycosphaerellales</taxon>
        <taxon>Mycosphaerellaceae</taxon>
        <taxon>Pseudocercospora</taxon>
    </lineage>
</organism>
<dbReference type="CDD" id="cd18186">
    <property type="entry name" value="BTB_POZ_ZBTB_KLHL-like"/>
    <property type="match status" value="1"/>
</dbReference>
<dbReference type="InterPro" id="IPR011333">
    <property type="entry name" value="SKP1/BTB/POZ_sf"/>
</dbReference>
<keyword evidence="3" id="KW-1185">Reference proteome</keyword>
<dbReference type="SUPFAM" id="SSF54695">
    <property type="entry name" value="POZ domain"/>
    <property type="match status" value="1"/>
</dbReference>
<dbReference type="EMBL" id="LFZN01000051">
    <property type="protein sequence ID" value="KXT01704.1"/>
    <property type="molecule type" value="Genomic_DNA"/>
</dbReference>
<proteinExistence type="predicted"/>
<dbReference type="Proteomes" id="UP000070133">
    <property type="component" value="Unassembled WGS sequence"/>
</dbReference>
<protein>
    <recommendedName>
        <fullName evidence="1">BTB domain-containing protein</fullName>
    </recommendedName>
</protein>
<dbReference type="Pfam" id="PF00651">
    <property type="entry name" value="BTB"/>
    <property type="match status" value="1"/>
</dbReference>
<reference evidence="2 3" key="1">
    <citation type="submission" date="2015-07" db="EMBL/GenBank/DDBJ databases">
        <title>Comparative genomics of the Sigatoka disease complex on banana suggests a link between parallel evolutionary changes in Pseudocercospora fijiensis and Pseudocercospora eumusae and increased virulence on the banana host.</title>
        <authorList>
            <person name="Chang T.-C."/>
            <person name="Salvucci A."/>
            <person name="Crous P.W."/>
            <person name="Stergiopoulos I."/>
        </authorList>
    </citation>
    <scope>NUCLEOTIDE SEQUENCE [LARGE SCALE GENOMIC DNA]</scope>
    <source>
        <strain evidence="2 3">CBS 114824</strain>
    </source>
</reference>